<dbReference type="EMBL" id="CAUYUJ010017394">
    <property type="protein sequence ID" value="CAK0874452.1"/>
    <property type="molecule type" value="Genomic_DNA"/>
</dbReference>
<feature type="region of interest" description="Disordered" evidence="2">
    <location>
        <begin position="888"/>
        <end position="914"/>
    </location>
</feature>
<accession>A0ABN9VM74</accession>
<protein>
    <submittedName>
        <fullName evidence="3">Uncharacterized protein</fullName>
    </submittedName>
</protein>
<feature type="coiled-coil region" evidence="1">
    <location>
        <begin position="624"/>
        <end position="698"/>
    </location>
</feature>
<evidence type="ECO:0000313" key="4">
    <source>
        <dbReference type="Proteomes" id="UP001189429"/>
    </source>
</evidence>
<keyword evidence="4" id="KW-1185">Reference proteome</keyword>
<comment type="caution">
    <text evidence="3">The sequence shown here is derived from an EMBL/GenBank/DDBJ whole genome shotgun (WGS) entry which is preliminary data.</text>
</comment>
<organism evidence="3 4">
    <name type="scientific">Prorocentrum cordatum</name>
    <dbReference type="NCBI Taxonomy" id="2364126"/>
    <lineage>
        <taxon>Eukaryota</taxon>
        <taxon>Sar</taxon>
        <taxon>Alveolata</taxon>
        <taxon>Dinophyceae</taxon>
        <taxon>Prorocentrales</taxon>
        <taxon>Prorocentraceae</taxon>
        <taxon>Prorocentrum</taxon>
    </lineage>
</organism>
<sequence>MKLRISPLTVAISSAIFRRRGEGNVAKKGKKGEKDELMKLLTAIGRLVLAQARAVAELAAVVYVTFMMPLSRGLPAAMQAAGKKYENDSKSMKESGASQEQYKKRGPPHIHVFLAAFQYVAERTAAEGQEEEKTNALEAKEVWTNHIASSGMEDIAEAVLYFRLKVLRKALTGDGGNVLAALRDWRSWKLEAASVQRPRLWLDLGPCWQVATLTKICLSTRWSTFLATAEARRADVAGADVATFVWRLFAGVTFCQVHGRPFPKPPFMGKFAAMRMSVNPPSVGLQPLLLAAAVLPLVLVTLIVKGFWAILPSMNYLLEPTSSPLVLICINAVATSPLLNAPTMHAPPPSMAAMLCMITVASSPRLPLLSKHCMRAFPLSAQLSAVSVIHSGEVSDRKMITCGRRQLRAAFALSLCNGFFWSRPAEAPRRSRWAPPAAAMSEHALVPLSGARCESVQAVESPPEPCQEPLAEQIFGRKRLCHIEQGVDRLQRASREQQDAVSNLEAGLQERISKADLRREISLAFQELDRRVEDAILDSGRKCLALFSRKDDTLQLSERVDKKVSWAEHNAVLKRLSDLRLYVETMANETFVGHREALNAEFAKKADAEMVREALAAKAGCDEVRGLTERVERLEAAAREAGAQQAAAIEAGCAQLEAQIRGQLEKQQAALAESEAAIAALRSEVAQQARRLAAAEAETRQSSEASNKLKRALQALQDQYDEAVMPALKTMKEKLSKMDSVALKTTDDLMRLTAGSKSFQEVSQKSAEELSRQGTACKEQIEFLVQATDMIKRKARESTKSTTAKFAELADEDGRLREQLAALERGLKKQERDLRAAGRALPAPEPPPDPNERLVGVLQQLEAIAGGGNPQGSKNDLTVYPRQRDQAALMGGSKTERPPLPVPTGQTTPRGSDGDFALARLAAITGQTQIDSRRSYSSVESPRRSVAAGGGTARMTR</sequence>
<feature type="compositionally biased region" description="Gly residues" evidence="2">
    <location>
        <begin position="948"/>
        <end position="957"/>
    </location>
</feature>
<reference evidence="3" key="1">
    <citation type="submission" date="2023-10" db="EMBL/GenBank/DDBJ databases">
        <authorList>
            <person name="Chen Y."/>
            <person name="Shah S."/>
            <person name="Dougan E. K."/>
            <person name="Thang M."/>
            <person name="Chan C."/>
        </authorList>
    </citation>
    <scope>NUCLEOTIDE SEQUENCE [LARGE SCALE GENOMIC DNA]</scope>
</reference>
<keyword evidence="1" id="KW-0175">Coiled coil</keyword>
<evidence type="ECO:0000256" key="2">
    <source>
        <dbReference type="SAM" id="MobiDB-lite"/>
    </source>
</evidence>
<dbReference type="Gene3D" id="6.10.140.920">
    <property type="match status" value="1"/>
</dbReference>
<name>A0ABN9VM74_9DINO</name>
<evidence type="ECO:0000313" key="3">
    <source>
        <dbReference type="EMBL" id="CAK0874452.1"/>
    </source>
</evidence>
<gene>
    <name evidence="3" type="ORF">PCOR1329_LOCUS59354</name>
</gene>
<feature type="region of interest" description="Disordered" evidence="2">
    <location>
        <begin position="831"/>
        <end position="853"/>
    </location>
</feature>
<evidence type="ECO:0000256" key="1">
    <source>
        <dbReference type="SAM" id="Coils"/>
    </source>
</evidence>
<proteinExistence type="predicted"/>
<dbReference type="Proteomes" id="UP001189429">
    <property type="component" value="Unassembled WGS sequence"/>
</dbReference>
<feature type="compositionally biased region" description="Polar residues" evidence="2">
    <location>
        <begin position="927"/>
        <end position="940"/>
    </location>
</feature>
<feature type="region of interest" description="Disordered" evidence="2">
    <location>
        <begin position="927"/>
        <end position="957"/>
    </location>
</feature>